<dbReference type="RefSeq" id="YP_009134174.1">
    <property type="nucleotide sequence ID" value="NC_026926.1"/>
</dbReference>
<dbReference type="KEGG" id="vg:24171370"/>
<organism evidence="1 2">
    <name type="scientific">Synechococcus phage ACG-2014j</name>
    <dbReference type="NCBI Taxonomy" id="1493514"/>
    <lineage>
        <taxon>Viruses</taxon>
        <taxon>Duplodnaviria</taxon>
        <taxon>Heunggongvirae</taxon>
        <taxon>Uroviricota</taxon>
        <taxon>Caudoviricetes</taxon>
        <taxon>Pantevenvirales</taxon>
        <taxon>Kyanoviridae</taxon>
        <taxon>Potamoivirus</taxon>
        <taxon>Potamoivirus tusconj</taxon>
    </lineage>
</organism>
<accession>A0A0E3FAB8</accession>
<evidence type="ECO:0000313" key="2">
    <source>
        <dbReference type="Proteomes" id="UP000033008"/>
    </source>
</evidence>
<dbReference type="GeneID" id="24171370"/>
<reference evidence="1 2" key="1">
    <citation type="submission" date="2013-12" db="EMBL/GenBank/DDBJ databases">
        <title>Ecological redundancy of diverse viral populations within a natural community.</title>
        <authorList>
            <person name="Gregory A.C."/>
            <person name="LaButti K."/>
            <person name="Copeland A."/>
            <person name="Woyke T."/>
            <person name="Sullivan M.B."/>
        </authorList>
    </citation>
    <scope>NUCLEOTIDE SEQUENCE [LARGE SCALE GENOMIC DNA]</scope>
    <source>
        <strain evidence="1">Syn7803US103</strain>
    </source>
</reference>
<evidence type="ECO:0000313" key="1">
    <source>
        <dbReference type="EMBL" id="AIX24087.1"/>
    </source>
</evidence>
<proteinExistence type="predicted"/>
<dbReference type="EMBL" id="KJ019069">
    <property type="protein sequence ID" value="AIX24087.1"/>
    <property type="molecule type" value="Genomic_DNA"/>
</dbReference>
<gene>
    <name evidence="1" type="ORF">Syn7803US103_192</name>
</gene>
<dbReference type="OrthoDB" id="29092at10239"/>
<name>A0A0E3FAB8_9CAUD</name>
<sequence>MALKEKSVVDKIEVLLNGSIQVRRRDQILKDGVEIAATFHRHVVNPGDDVSNEDDRVAAVATTLWTEEVVAAYQAAQEETPAE</sequence>
<dbReference type="Proteomes" id="UP000033008">
    <property type="component" value="Segment"/>
</dbReference>
<protein>
    <submittedName>
        <fullName evidence="1">Uncharacterized protein</fullName>
    </submittedName>
</protein>